<comment type="similarity">
    <text evidence="2 8">Belongs to the pantothenate synthetase family.</text>
</comment>
<proteinExistence type="inferred from homology"/>
<dbReference type="RefSeq" id="WP_379047770.1">
    <property type="nucleotide sequence ID" value="NZ_JBHULZ010000041.1"/>
</dbReference>
<accession>A0ABW5SFC0</accession>
<comment type="pathway">
    <text evidence="1 8">Cofactor biosynthesis; (R)-pantothenate biosynthesis; (R)-pantothenate from (R)-pantoate and beta-alanine: step 1/1.</text>
</comment>
<dbReference type="Pfam" id="PF02569">
    <property type="entry name" value="Pantoate_ligase"/>
    <property type="match status" value="1"/>
</dbReference>
<comment type="miscellaneous">
    <text evidence="8">The reaction proceeds by a bi uni uni bi ping pong mechanism.</text>
</comment>
<dbReference type="GO" id="GO:0004592">
    <property type="term" value="F:pantoate-beta-alanine ligase activity"/>
    <property type="evidence" value="ECO:0007669"/>
    <property type="project" value="UniProtKB-EC"/>
</dbReference>
<dbReference type="InterPro" id="IPR014729">
    <property type="entry name" value="Rossmann-like_a/b/a_fold"/>
</dbReference>
<dbReference type="HAMAP" id="MF_00158">
    <property type="entry name" value="PanC"/>
    <property type="match status" value="1"/>
</dbReference>
<evidence type="ECO:0000256" key="8">
    <source>
        <dbReference type="HAMAP-Rule" id="MF_00158"/>
    </source>
</evidence>
<keyword evidence="8" id="KW-0963">Cytoplasm</keyword>
<comment type="function">
    <text evidence="8">Catalyzes the condensation of pantoate with beta-alanine in an ATP-dependent reaction via a pantoyl-adenylate intermediate.</text>
</comment>
<feature type="binding site" evidence="8">
    <location>
        <position position="61"/>
    </location>
    <ligand>
        <name>(R)-pantoate</name>
        <dbReference type="ChEBI" id="CHEBI:15980"/>
    </ligand>
</feature>
<feature type="binding site" evidence="8">
    <location>
        <begin position="186"/>
        <end position="189"/>
    </location>
    <ligand>
        <name>ATP</name>
        <dbReference type="ChEBI" id="CHEBI:30616"/>
    </ligand>
</feature>
<evidence type="ECO:0000313" key="9">
    <source>
        <dbReference type="EMBL" id="MFD2698349.1"/>
    </source>
</evidence>
<keyword evidence="6 8" id="KW-0067">ATP-binding</keyword>
<feature type="binding site" evidence="8">
    <location>
        <position position="155"/>
    </location>
    <ligand>
        <name>(R)-pantoate</name>
        <dbReference type="ChEBI" id="CHEBI:15980"/>
    </ligand>
</feature>
<dbReference type="NCBIfam" id="TIGR00018">
    <property type="entry name" value="panC"/>
    <property type="match status" value="1"/>
</dbReference>
<dbReference type="InterPro" id="IPR042176">
    <property type="entry name" value="Pantoate_ligase_C"/>
</dbReference>
<evidence type="ECO:0000313" key="10">
    <source>
        <dbReference type="Proteomes" id="UP001597357"/>
    </source>
</evidence>
<dbReference type="EC" id="6.3.2.1" evidence="8"/>
<organism evidence="9 10">
    <name type="scientific">Mesonia sediminis</name>
    <dbReference type="NCBI Taxonomy" id="1703946"/>
    <lineage>
        <taxon>Bacteria</taxon>
        <taxon>Pseudomonadati</taxon>
        <taxon>Bacteroidota</taxon>
        <taxon>Flavobacteriia</taxon>
        <taxon>Flavobacteriales</taxon>
        <taxon>Flavobacteriaceae</taxon>
        <taxon>Mesonia</taxon>
    </lineage>
</organism>
<gene>
    <name evidence="8 9" type="primary">panC</name>
    <name evidence="9" type="ORF">ACFSQ0_10125</name>
</gene>
<dbReference type="InterPro" id="IPR003721">
    <property type="entry name" value="Pantoate_ligase"/>
</dbReference>
<name>A0ABW5SFC0_9FLAO</name>
<comment type="subcellular location">
    <subcellularLocation>
        <location evidence="8">Cytoplasm</location>
    </subcellularLocation>
</comment>
<evidence type="ECO:0000256" key="3">
    <source>
        <dbReference type="ARBA" id="ARBA00022598"/>
    </source>
</evidence>
<dbReference type="PANTHER" id="PTHR21299:SF1">
    <property type="entry name" value="PANTOATE--BETA-ALANINE LIGASE"/>
    <property type="match status" value="1"/>
</dbReference>
<evidence type="ECO:0000256" key="7">
    <source>
        <dbReference type="ARBA" id="ARBA00048258"/>
    </source>
</evidence>
<feature type="binding site" evidence="8">
    <location>
        <position position="61"/>
    </location>
    <ligand>
        <name>beta-alanine</name>
        <dbReference type="ChEBI" id="CHEBI:57966"/>
    </ligand>
</feature>
<reference evidence="10" key="1">
    <citation type="journal article" date="2019" name="Int. J. Syst. Evol. Microbiol.">
        <title>The Global Catalogue of Microorganisms (GCM) 10K type strain sequencing project: providing services to taxonomists for standard genome sequencing and annotation.</title>
        <authorList>
            <consortium name="The Broad Institute Genomics Platform"/>
            <consortium name="The Broad Institute Genome Sequencing Center for Infectious Disease"/>
            <person name="Wu L."/>
            <person name="Ma J."/>
        </authorList>
    </citation>
    <scope>NUCLEOTIDE SEQUENCE [LARGE SCALE GENOMIC DNA]</scope>
    <source>
        <strain evidence="10">KCTC 42255</strain>
    </source>
</reference>
<feature type="binding site" evidence="8">
    <location>
        <begin position="149"/>
        <end position="152"/>
    </location>
    <ligand>
        <name>ATP</name>
        <dbReference type="ChEBI" id="CHEBI:30616"/>
    </ligand>
</feature>
<comment type="caution">
    <text evidence="8">Lacks conserved residue(s) required for the propagation of feature annotation.</text>
</comment>
<feature type="binding site" evidence="8">
    <location>
        <begin position="30"/>
        <end position="37"/>
    </location>
    <ligand>
        <name>ATP</name>
        <dbReference type="ChEBI" id="CHEBI:30616"/>
    </ligand>
</feature>
<dbReference type="Gene3D" id="3.30.1300.10">
    <property type="entry name" value="Pantoate-beta-alanine ligase, C-terminal domain"/>
    <property type="match status" value="1"/>
</dbReference>
<dbReference type="SUPFAM" id="SSF52374">
    <property type="entry name" value="Nucleotidylyl transferase"/>
    <property type="match status" value="1"/>
</dbReference>
<keyword evidence="10" id="KW-1185">Reference proteome</keyword>
<dbReference type="EMBL" id="JBHULZ010000041">
    <property type="protein sequence ID" value="MFD2698349.1"/>
    <property type="molecule type" value="Genomic_DNA"/>
</dbReference>
<keyword evidence="3 8" id="KW-0436">Ligase</keyword>
<evidence type="ECO:0000256" key="4">
    <source>
        <dbReference type="ARBA" id="ARBA00022655"/>
    </source>
</evidence>
<comment type="caution">
    <text evidence="9">The sequence shown here is derived from an EMBL/GenBank/DDBJ whole genome shotgun (WGS) entry which is preliminary data.</text>
</comment>
<evidence type="ECO:0000256" key="1">
    <source>
        <dbReference type="ARBA" id="ARBA00004990"/>
    </source>
</evidence>
<dbReference type="PANTHER" id="PTHR21299">
    <property type="entry name" value="CYTIDYLATE KINASE/PANTOATE-BETA-ALANINE LIGASE"/>
    <property type="match status" value="1"/>
</dbReference>
<evidence type="ECO:0000256" key="2">
    <source>
        <dbReference type="ARBA" id="ARBA00009256"/>
    </source>
</evidence>
<evidence type="ECO:0000256" key="5">
    <source>
        <dbReference type="ARBA" id="ARBA00022741"/>
    </source>
</evidence>
<comment type="subunit">
    <text evidence="8">Homodimer.</text>
</comment>
<keyword evidence="4 8" id="KW-0566">Pantothenate biosynthesis</keyword>
<dbReference type="Gene3D" id="3.40.50.620">
    <property type="entry name" value="HUPs"/>
    <property type="match status" value="1"/>
</dbReference>
<feature type="active site" description="Proton donor" evidence="8">
    <location>
        <position position="37"/>
    </location>
</feature>
<comment type="catalytic activity">
    <reaction evidence="7 8">
        <text>(R)-pantoate + beta-alanine + ATP = (R)-pantothenate + AMP + diphosphate + H(+)</text>
        <dbReference type="Rhea" id="RHEA:10912"/>
        <dbReference type="ChEBI" id="CHEBI:15378"/>
        <dbReference type="ChEBI" id="CHEBI:15980"/>
        <dbReference type="ChEBI" id="CHEBI:29032"/>
        <dbReference type="ChEBI" id="CHEBI:30616"/>
        <dbReference type="ChEBI" id="CHEBI:33019"/>
        <dbReference type="ChEBI" id="CHEBI:57966"/>
        <dbReference type="ChEBI" id="CHEBI:456215"/>
        <dbReference type="EC" id="6.3.2.1"/>
    </reaction>
</comment>
<sequence>MHIIHEKEILENLLSAKRKAGKKIGLVPTMGALHTGHLSLVEKANTTADVVVISIFVNPTQFNNQNDLANYPRTLEKDSELLAHHYPDCIIFAPSEQTMYSDQLQANTYEFGPLANYMEGQFRQGHFDGVGTIVNKLLRLVKPDFAFFGEKDYQQLLIIKKLVEIEKLPVTIIPCSISREKNGLARSSRNELLTTEQRERASLIFQSLQDVKQEFGTKSVIELSGEIEKKFKNSAILKLEYFIIANAETLEPAKKIETGTKYRAFIAAYAGEVRLIDNMALN</sequence>
<keyword evidence="5 8" id="KW-0547">Nucleotide-binding</keyword>
<evidence type="ECO:0000256" key="6">
    <source>
        <dbReference type="ARBA" id="ARBA00022840"/>
    </source>
</evidence>
<protein>
    <recommendedName>
        <fullName evidence="8">Pantothenate synthetase</fullName>
        <shortName evidence="8">PS</shortName>
        <ecNumber evidence="8">6.3.2.1</ecNumber>
    </recommendedName>
    <alternativeName>
        <fullName evidence="8">Pantoate--beta-alanine ligase</fullName>
    </alternativeName>
    <alternativeName>
        <fullName evidence="8">Pantoate-activating enzyme</fullName>
    </alternativeName>
</protein>
<dbReference type="CDD" id="cd00560">
    <property type="entry name" value="PanC"/>
    <property type="match status" value="1"/>
</dbReference>
<dbReference type="Proteomes" id="UP001597357">
    <property type="component" value="Unassembled WGS sequence"/>
</dbReference>